<dbReference type="Pfam" id="PF00126">
    <property type="entry name" value="HTH_1"/>
    <property type="match status" value="1"/>
</dbReference>
<evidence type="ECO:0000256" key="2">
    <source>
        <dbReference type="ARBA" id="ARBA00023015"/>
    </source>
</evidence>
<dbReference type="Proteomes" id="UP000305729">
    <property type="component" value="Chromosome 1"/>
</dbReference>
<protein>
    <submittedName>
        <fullName evidence="5">LysR family transcriptional regulator</fullName>
    </submittedName>
</protein>
<dbReference type="CDD" id="cd05466">
    <property type="entry name" value="PBP2_LTTR_substrate"/>
    <property type="match status" value="1"/>
</dbReference>
<keyword evidence="4" id="KW-0804">Transcription</keyword>
<dbReference type="Pfam" id="PF03466">
    <property type="entry name" value="LysR_substrate"/>
    <property type="match status" value="1"/>
</dbReference>
<accession>A0A5S3UX13</accession>
<reference evidence="5 6" key="1">
    <citation type="submission" date="2019-10" db="EMBL/GenBank/DDBJ databases">
        <title>Pseudoalteromonas rubra S4059.</title>
        <authorList>
            <person name="Paulsen S."/>
            <person name="Wang X."/>
        </authorList>
    </citation>
    <scope>NUCLEOTIDE SEQUENCE [LARGE SCALE GENOMIC DNA]</scope>
    <source>
        <strain evidence="5 6">S4059</strain>
    </source>
</reference>
<dbReference type="PANTHER" id="PTHR30126">
    <property type="entry name" value="HTH-TYPE TRANSCRIPTIONAL REGULATOR"/>
    <property type="match status" value="1"/>
</dbReference>
<evidence type="ECO:0000256" key="3">
    <source>
        <dbReference type="ARBA" id="ARBA00023125"/>
    </source>
</evidence>
<dbReference type="Gene3D" id="1.10.10.10">
    <property type="entry name" value="Winged helix-like DNA-binding domain superfamily/Winged helix DNA-binding domain"/>
    <property type="match status" value="1"/>
</dbReference>
<dbReference type="InterPro" id="IPR036390">
    <property type="entry name" value="WH_DNA-bd_sf"/>
</dbReference>
<dbReference type="Gene3D" id="3.40.190.10">
    <property type="entry name" value="Periplasmic binding protein-like II"/>
    <property type="match status" value="2"/>
</dbReference>
<dbReference type="SUPFAM" id="SSF46785">
    <property type="entry name" value="Winged helix' DNA-binding domain"/>
    <property type="match status" value="1"/>
</dbReference>
<dbReference type="PANTHER" id="PTHR30126:SF40">
    <property type="entry name" value="HTH-TYPE TRANSCRIPTIONAL REGULATOR GLTR"/>
    <property type="match status" value="1"/>
</dbReference>
<proteinExistence type="inferred from homology"/>
<dbReference type="AlphaFoldDB" id="A0A5S3UX13"/>
<dbReference type="PROSITE" id="PS50931">
    <property type="entry name" value="HTH_LYSR"/>
    <property type="match status" value="1"/>
</dbReference>
<dbReference type="EMBL" id="CP045429">
    <property type="protein sequence ID" value="QPB83271.1"/>
    <property type="molecule type" value="Genomic_DNA"/>
</dbReference>
<keyword evidence="2" id="KW-0805">Transcription regulation</keyword>
<dbReference type="InterPro" id="IPR036388">
    <property type="entry name" value="WH-like_DNA-bd_sf"/>
</dbReference>
<gene>
    <name evidence="5" type="ORF">CWC22_009810</name>
</gene>
<evidence type="ECO:0000313" key="5">
    <source>
        <dbReference type="EMBL" id="QPB83271.1"/>
    </source>
</evidence>
<keyword evidence="3" id="KW-0238">DNA-binding</keyword>
<dbReference type="InterPro" id="IPR000847">
    <property type="entry name" value="LysR_HTH_N"/>
</dbReference>
<comment type="similarity">
    <text evidence="1">Belongs to the LysR transcriptional regulatory family.</text>
</comment>
<dbReference type="GO" id="GO:0003700">
    <property type="term" value="F:DNA-binding transcription factor activity"/>
    <property type="evidence" value="ECO:0007669"/>
    <property type="project" value="InterPro"/>
</dbReference>
<evidence type="ECO:0000313" key="6">
    <source>
        <dbReference type="Proteomes" id="UP000305729"/>
    </source>
</evidence>
<name>A0A5S3UX13_9GAMM</name>
<organism evidence="5 6">
    <name type="scientific">Pseudoalteromonas rubra</name>
    <dbReference type="NCBI Taxonomy" id="43658"/>
    <lineage>
        <taxon>Bacteria</taxon>
        <taxon>Pseudomonadati</taxon>
        <taxon>Pseudomonadota</taxon>
        <taxon>Gammaproteobacteria</taxon>
        <taxon>Alteromonadales</taxon>
        <taxon>Pseudoalteromonadaceae</taxon>
        <taxon>Pseudoalteromonas</taxon>
    </lineage>
</organism>
<dbReference type="InterPro" id="IPR005119">
    <property type="entry name" value="LysR_subst-bd"/>
</dbReference>
<dbReference type="GO" id="GO:0000976">
    <property type="term" value="F:transcription cis-regulatory region binding"/>
    <property type="evidence" value="ECO:0007669"/>
    <property type="project" value="TreeGrafter"/>
</dbReference>
<evidence type="ECO:0000256" key="4">
    <source>
        <dbReference type="ARBA" id="ARBA00023163"/>
    </source>
</evidence>
<sequence length="319" mass="35703">MKDPLFYQIPDKFKVYLVPHRYQVGIDDSKMEIIELTRFVEIANAKTLQSAAANLHTTPGALSKSLKKLESSLGILLFDRVGKQLFLNENGKRLLPEALKILDLKDNVKAMLTPTTPVFNCRVSAPAILQYRWVGSIGAKACDIQIEYETDFELTALDKVKRGLVDIALTTQLIQSRLNEDLEMVTIGELTLKLAVGKTHPLASQHSVTSAELANYPFAVPNTSPFCGELRGFSCDGWPHSNLKREIKWIVNDYAALCELVKCGLAVAFLPDYMIEAWQLTQLEVASNLKNDTEQVCLIYRRHAPAWIKALAEEVKLIS</sequence>
<evidence type="ECO:0000256" key="1">
    <source>
        <dbReference type="ARBA" id="ARBA00009437"/>
    </source>
</evidence>
<dbReference type="SUPFAM" id="SSF53850">
    <property type="entry name" value="Periplasmic binding protein-like II"/>
    <property type="match status" value="1"/>
</dbReference>
<dbReference type="STRING" id="43658.AT705_02920"/>